<sequence>MAQSRRRANMLTKWLCTFCAFGMVLLPSTSVDGFLLEYQNELANISAQVVREVAASWTANSELNGLFNRNILAQIGDTTVQMRIRDAYVAALLENERDDLSDVCWVLLDEYYSFYRSIWGVDLQNCMREANQDLEYDRLNRFRPQASSVQRIMPSATYQVIRTLSMSDIFNAESIRAKLADEQQSYRNTWEFYETALQDELARHDEIVTGTMTRMNLCLDRALVYQQLDIEVIEEEIQTNCDTETKKV</sequence>
<reference evidence="2" key="1">
    <citation type="submission" date="2013-03" db="EMBL/GenBank/DDBJ databases">
        <title>The Genome Sequence of Anopheles christyi ACHKN1017.</title>
        <authorList>
            <consortium name="The Broad Institute Genomics Platform"/>
            <person name="Neafsey D.E."/>
            <person name="Besansky N."/>
            <person name="Walker B."/>
            <person name="Young S.K."/>
            <person name="Zeng Q."/>
            <person name="Gargeya S."/>
            <person name="Fitzgerald M."/>
            <person name="Haas B."/>
            <person name="Abouelleil A."/>
            <person name="Allen A.W."/>
            <person name="Alvarado L."/>
            <person name="Arachchi H.M."/>
            <person name="Berlin A.M."/>
            <person name="Chapman S.B."/>
            <person name="Gainer-Dewar J."/>
            <person name="Goldberg J."/>
            <person name="Griggs A."/>
            <person name="Gujja S."/>
            <person name="Hansen M."/>
            <person name="Howarth C."/>
            <person name="Imamovic A."/>
            <person name="Ireland A."/>
            <person name="Larimer J."/>
            <person name="McCowan C."/>
            <person name="Murphy C."/>
            <person name="Pearson M."/>
            <person name="Poon T.W."/>
            <person name="Priest M."/>
            <person name="Roberts A."/>
            <person name="Saif S."/>
            <person name="Shea T."/>
            <person name="Sisk P."/>
            <person name="Sykes S."/>
            <person name="Wortman J."/>
            <person name="Nusbaum C."/>
            <person name="Birren B."/>
        </authorList>
    </citation>
    <scope>NUCLEOTIDE SEQUENCE [LARGE SCALE GENOMIC DNA]</scope>
    <source>
        <strain evidence="2">ACHKN1017</strain>
    </source>
</reference>
<proteinExistence type="predicted"/>
<dbReference type="AlphaFoldDB" id="A0A182KJ89"/>
<protein>
    <recommendedName>
        <fullName evidence="3">Protein TsetseEP domain-containing protein</fullName>
    </recommendedName>
</protein>
<dbReference type="Proteomes" id="UP000075881">
    <property type="component" value="Unassembled WGS sequence"/>
</dbReference>
<evidence type="ECO:0000313" key="1">
    <source>
        <dbReference type="EnsemblMetazoa" id="ACHR014908-PA"/>
    </source>
</evidence>
<organism evidence="1 2">
    <name type="scientific">Anopheles christyi</name>
    <dbReference type="NCBI Taxonomy" id="43041"/>
    <lineage>
        <taxon>Eukaryota</taxon>
        <taxon>Metazoa</taxon>
        <taxon>Ecdysozoa</taxon>
        <taxon>Arthropoda</taxon>
        <taxon>Hexapoda</taxon>
        <taxon>Insecta</taxon>
        <taxon>Pterygota</taxon>
        <taxon>Neoptera</taxon>
        <taxon>Endopterygota</taxon>
        <taxon>Diptera</taxon>
        <taxon>Nematocera</taxon>
        <taxon>Culicoidea</taxon>
        <taxon>Culicidae</taxon>
        <taxon>Anophelinae</taxon>
        <taxon>Anopheles</taxon>
    </lineage>
</organism>
<name>A0A182KJ89_9DIPT</name>
<keyword evidence="2" id="KW-1185">Reference proteome</keyword>
<evidence type="ECO:0000313" key="2">
    <source>
        <dbReference type="Proteomes" id="UP000075881"/>
    </source>
</evidence>
<evidence type="ECO:0008006" key="3">
    <source>
        <dbReference type="Google" id="ProtNLM"/>
    </source>
</evidence>
<dbReference type="EnsemblMetazoa" id="ACHR014908-RA">
    <property type="protein sequence ID" value="ACHR014908-PA"/>
    <property type="gene ID" value="ACHR014908"/>
</dbReference>
<dbReference type="VEuPathDB" id="VectorBase:ACHR014908"/>
<reference evidence="1" key="2">
    <citation type="submission" date="2020-05" db="UniProtKB">
        <authorList>
            <consortium name="EnsemblMetazoa"/>
        </authorList>
    </citation>
    <scope>IDENTIFICATION</scope>
    <source>
        <strain evidence="1">ACHKN1017</strain>
    </source>
</reference>
<accession>A0A182KJ89</accession>